<dbReference type="InterPro" id="IPR001647">
    <property type="entry name" value="HTH_TetR"/>
</dbReference>
<dbReference type="EMBL" id="CP063304">
    <property type="protein sequence ID" value="QOV20304.1"/>
    <property type="molecule type" value="Genomic_DNA"/>
</dbReference>
<dbReference type="PANTHER" id="PTHR43479">
    <property type="entry name" value="ACREF/ENVCD OPERON REPRESSOR-RELATED"/>
    <property type="match status" value="1"/>
</dbReference>
<name>A0A7M2RJY1_9FIRM</name>
<evidence type="ECO:0000313" key="5">
    <source>
        <dbReference type="Proteomes" id="UP000593601"/>
    </source>
</evidence>
<reference evidence="4 5" key="1">
    <citation type="submission" date="2020-10" db="EMBL/GenBank/DDBJ databases">
        <title>Blautia liquoris sp.nov., isolated from the mud in a fermentation cellar used for the production of Chinese strong-flavoured liquor.</title>
        <authorList>
            <person name="Lu L."/>
        </authorList>
    </citation>
    <scope>NUCLEOTIDE SEQUENCE [LARGE SCALE GENOMIC DNA]</scope>
    <source>
        <strain evidence="4 5">LZLJ-3</strain>
    </source>
</reference>
<dbReference type="InterPro" id="IPR050624">
    <property type="entry name" value="HTH-type_Tx_Regulator"/>
</dbReference>
<keyword evidence="1 2" id="KW-0238">DNA-binding</keyword>
<evidence type="ECO:0000256" key="1">
    <source>
        <dbReference type="ARBA" id="ARBA00023125"/>
    </source>
</evidence>
<evidence type="ECO:0000256" key="2">
    <source>
        <dbReference type="PROSITE-ProRule" id="PRU00335"/>
    </source>
</evidence>
<keyword evidence="5" id="KW-1185">Reference proteome</keyword>
<dbReference type="InterPro" id="IPR009057">
    <property type="entry name" value="Homeodomain-like_sf"/>
</dbReference>
<feature type="DNA-binding region" description="H-T-H motif" evidence="2">
    <location>
        <begin position="30"/>
        <end position="49"/>
    </location>
</feature>
<gene>
    <name evidence="4" type="ORF">INP51_04975</name>
</gene>
<organism evidence="4 5">
    <name type="scientific">Blautia liquoris</name>
    <dbReference type="NCBI Taxonomy" id="2779518"/>
    <lineage>
        <taxon>Bacteria</taxon>
        <taxon>Bacillati</taxon>
        <taxon>Bacillota</taxon>
        <taxon>Clostridia</taxon>
        <taxon>Lachnospirales</taxon>
        <taxon>Lachnospiraceae</taxon>
        <taxon>Blautia</taxon>
    </lineage>
</organism>
<dbReference type="KEGG" id="bliq:INP51_04975"/>
<dbReference type="GO" id="GO:0003677">
    <property type="term" value="F:DNA binding"/>
    <property type="evidence" value="ECO:0007669"/>
    <property type="project" value="UniProtKB-UniRule"/>
</dbReference>
<dbReference type="Proteomes" id="UP000593601">
    <property type="component" value="Chromosome"/>
</dbReference>
<dbReference type="Gene3D" id="1.10.357.10">
    <property type="entry name" value="Tetracycline Repressor, domain 2"/>
    <property type="match status" value="1"/>
</dbReference>
<protein>
    <submittedName>
        <fullName evidence="4">TetR/AcrR family transcriptional regulator</fullName>
    </submittedName>
</protein>
<dbReference type="SUPFAM" id="SSF46689">
    <property type="entry name" value="Homeodomain-like"/>
    <property type="match status" value="1"/>
</dbReference>
<evidence type="ECO:0000259" key="3">
    <source>
        <dbReference type="PROSITE" id="PS50977"/>
    </source>
</evidence>
<evidence type="ECO:0000313" key="4">
    <source>
        <dbReference type="EMBL" id="QOV20304.1"/>
    </source>
</evidence>
<dbReference type="RefSeq" id="WP_193736624.1">
    <property type="nucleotide sequence ID" value="NZ_CP063304.1"/>
</dbReference>
<dbReference type="PROSITE" id="PS50977">
    <property type="entry name" value="HTH_TETR_2"/>
    <property type="match status" value="1"/>
</dbReference>
<proteinExistence type="predicted"/>
<sequence>MADLRFERTEQMLQQSFLKLLETTPFHDISIAKLAKKSLIDRTTFYAHYENIYELAEKLIDQYLEHFADAFEQNIKKREQEKKFDSYSFFDEELTAYLIGNRKKIMLVRALNLGMNSFDAKLRSLFKREYAKTLNVSENAFTIYLVVNLAMSNIDFILEKQRVPSKKELKKGLIKIEEFLS</sequence>
<dbReference type="AlphaFoldDB" id="A0A7M2RJY1"/>
<feature type="domain" description="HTH tetR-type" evidence="3">
    <location>
        <begin position="7"/>
        <end position="67"/>
    </location>
</feature>
<accession>A0A7M2RJY1</accession>
<dbReference type="PANTHER" id="PTHR43479:SF7">
    <property type="entry name" value="TETR-FAMILY TRANSCRIPTIONAL REGULATOR"/>
    <property type="match status" value="1"/>
</dbReference>